<dbReference type="Proteomes" id="UP000076577">
    <property type="component" value="Unassembled WGS sequence"/>
</dbReference>
<dbReference type="STRING" id="989403.SAMN05421798_11054"/>
<comment type="caution">
    <text evidence="2">The sequence shown here is derived from an EMBL/GenBank/DDBJ whole genome shotgun (WGS) entry which is preliminary data.</text>
</comment>
<dbReference type="InterPro" id="IPR037026">
    <property type="entry name" value="Vgr_OB-fold_dom_sf"/>
</dbReference>
<dbReference type="AlphaFoldDB" id="A0A165XGR2"/>
<evidence type="ECO:0000256" key="1">
    <source>
        <dbReference type="SAM" id="MobiDB-lite"/>
    </source>
</evidence>
<evidence type="ECO:0000313" key="3">
    <source>
        <dbReference type="Proteomes" id="UP000076577"/>
    </source>
</evidence>
<feature type="region of interest" description="Disordered" evidence="1">
    <location>
        <begin position="144"/>
        <end position="173"/>
    </location>
</feature>
<dbReference type="OrthoDB" id="4931325at2"/>
<evidence type="ECO:0000313" key="2">
    <source>
        <dbReference type="EMBL" id="KZL17690.1"/>
    </source>
</evidence>
<keyword evidence="3" id="KW-1185">Reference proteome</keyword>
<accession>A0A165XGR2</accession>
<organism evidence="2 3">
    <name type="scientific">Pseudovibrio axinellae</name>
    <dbReference type="NCBI Taxonomy" id="989403"/>
    <lineage>
        <taxon>Bacteria</taxon>
        <taxon>Pseudomonadati</taxon>
        <taxon>Pseudomonadota</taxon>
        <taxon>Alphaproteobacteria</taxon>
        <taxon>Hyphomicrobiales</taxon>
        <taxon>Stappiaceae</taxon>
        <taxon>Pseudovibrio</taxon>
    </lineage>
</organism>
<feature type="compositionally biased region" description="Basic and acidic residues" evidence="1">
    <location>
        <begin position="147"/>
        <end position="160"/>
    </location>
</feature>
<dbReference type="RefSeq" id="WP_068007508.1">
    <property type="nucleotide sequence ID" value="NZ_FOFM01000010.1"/>
</dbReference>
<reference evidence="2 3" key="1">
    <citation type="journal article" date="2016" name="Front. Microbiol.">
        <title>Comparative Genomic Analysis Reveals a Diverse Repertoire of Genes Involved in Prokaryote-Eukaryote Interactions within the Pseudovibrio Genus.</title>
        <authorList>
            <person name="Romano S."/>
            <person name="Fernandez-Guerra A."/>
            <person name="Reen F.J."/>
            <person name="Glockner F.O."/>
            <person name="Crowley S.P."/>
            <person name="O'Sullivan O."/>
            <person name="Cotter P.D."/>
            <person name="Adams C."/>
            <person name="Dobson A.D."/>
            <person name="O'Gara F."/>
        </authorList>
    </citation>
    <scope>NUCLEOTIDE SEQUENCE [LARGE SCALE GENOMIC DNA]</scope>
    <source>
        <strain evidence="2 3">Ad2</strain>
    </source>
</reference>
<dbReference type="EMBL" id="LMCB01000030">
    <property type="protein sequence ID" value="KZL17690.1"/>
    <property type="molecule type" value="Genomic_DNA"/>
</dbReference>
<protein>
    <submittedName>
        <fullName evidence="2">Phage-related baseplate assembly protein</fullName>
    </submittedName>
</protein>
<sequence length="173" mass="19151">MPNFIDELLLRLERLENLTRHLLRAQNNFMREAKVTASYEDGTVEVKMQGLDSDRLPQLTRAGAITEWAPLSKGERVLVLNPTGEPGRGLVLPGGYTDEFLQPHDQLGQWFKGVGDTSMKMSDEEMIISASTIRLVGDVKVNGESLTHNDKNVGHDHQHQGIEPGNQNTGPPA</sequence>
<dbReference type="PATRIC" id="fig|989403.3.peg.3243"/>
<proteinExistence type="predicted"/>
<dbReference type="Gene3D" id="2.40.50.230">
    <property type="entry name" value="Gp5 N-terminal domain"/>
    <property type="match status" value="1"/>
</dbReference>
<name>A0A165XGR2_9HYPH</name>
<gene>
    <name evidence="2" type="ORF">PsAD2_03027</name>
</gene>